<evidence type="ECO:0000256" key="2">
    <source>
        <dbReference type="ARBA" id="ARBA00022803"/>
    </source>
</evidence>
<name>A0ABV0QYK3_9TELE</name>
<dbReference type="Gene3D" id="1.25.40.10">
    <property type="entry name" value="Tetratricopeptide repeat domain"/>
    <property type="match status" value="1"/>
</dbReference>
<dbReference type="EMBL" id="JAHRIN010026230">
    <property type="protein sequence ID" value="MEQ2200573.1"/>
    <property type="molecule type" value="Genomic_DNA"/>
</dbReference>
<accession>A0ABV0QYK3</accession>
<feature type="non-terminal residue" evidence="3">
    <location>
        <position position="1"/>
    </location>
</feature>
<comment type="caution">
    <text evidence="3">The sequence shown here is derived from an EMBL/GenBank/DDBJ whole genome shotgun (WGS) entry which is preliminary data.</text>
</comment>
<keyword evidence="2" id="KW-0802">TPR repeat</keyword>
<sequence length="50" mass="5587">GYSRKAAALEFLGRLEDARVTYHEGLRKEPSNQQLKEGLQNIEARLAGAM</sequence>
<proteinExistence type="predicted"/>
<protein>
    <submittedName>
        <fullName evidence="3">Stress-induced-phosphoprotein 1</fullName>
    </submittedName>
</protein>
<dbReference type="SUPFAM" id="SSF48452">
    <property type="entry name" value="TPR-like"/>
    <property type="match status" value="1"/>
</dbReference>
<organism evidence="3 4">
    <name type="scientific">Xenoophorus captivus</name>
    <dbReference type="NCBI Taxonomy" id="1517983"/>
    <lineage>
        <taxon>Eukaryota</taxon>
        <taxon>Metazoa</taxon>
        <taxon>Chordata</taxon>
        <taxon>Craniata</taxon>
        <taxon>Vertebrata</taxon>
        <taxon>Euteleostomi</taxon>
        <taxon>Actinopterygii</taxon>
        <taxon>Neopterygii</taxon>
        <taxon>Teleostei</taxon>
        <taxon>Neoteleostei</taxon>
        <taxon>Acanthomorphata</taxon>
        <taxon>Ovalentaria</taxon>
        <taxon>Atherinomorphae</taxon>
        <taxon>Cyprinodontiformes</taxon>
        <taxon>Goodeidae</taxon>
        <taxon>Xenoophorus</taxon>
    </lineage>
</organism>
<dbReference type="PANTHER" id="PTHR22904">
    <property type="entry name" value="TPR REPEAT CONTAINING PROTEIN"/>
    <property type="match status" value="1"/>
</dbReference>
<evidence type="ECO:0000256" key="1">
    <source>
        <dbReference type="ARBA" id="ARBA00022737"/>
    </source>
</evidence>
<dbReference type="PANTHER" id="PTHR22904:SF523">
    <property type="entry name" value="STRESS-INDUCED-PHOSPHOPROTEIN 1"/>
    <property type="match status" value="1"/>
</dbReference>
<gene>
    <name evidence="3" type="primary">STIP1</name>
    <name evidence="3" type="ORF">XENOCAPTIV_000279</name>
</gene>
<reference evidence="3 4" key="1">
    <citation type="submission" date="2021-06" db="EMBL/GenBank/DDBJ databases">
        <authorList>
            <person name="Palmer J.M."/>
        </authorList>
    </citation>
    <scope>NUCLEOTIDE SEQUENCE [LARGE SCALE GENOMIC DNA]</scope>
    <source>
        <strain evidence="3 4">XC_2019</strain>
        <tissue evidence="3">Muscle</tissue>
    </source>
</reference>
<dbReference type="Proteomes" id="UP001434883">
    <property type="component" value="Unassembled WGS sequence"/>
</dbReference>
<keyword evidence="1" id="KW-0677">Repeat</keyword>
<keyword evidence="4" id="KW-1185">Reference proteome</keyword>
<evidence type="ECO:0000313" key="3">
    <source>
        <dbReference type="EMBL" id="MEQ2200573.1"/>
    </source>
</evidence>
<dbReference type="InterPro" id="IPR011990">
    <property type="entry name" value="TPR-like_helical_dom_sf"/>
</dbReference>
<evidence type="ECO:0000313" key="4">
    <source>
        <dbReference type="Proteomes" id="UP001434883"/>
    </source>
</evidence>